<comment type="caution">
    <text evidence="2">The sequence shown here is derived from an EMBL/GenBank/DDBJ whole genome shotgun (WGS) entry which is preliminary data.</text>
</comment>
<protein>
    <submittedName>
        <fullName evidence="2">Uncharacterized protein</fullName>
    </submittedName>
</protein>
<dbReference type="EMBL" id="MU863655">
    <property type="protein sequence ID" value="KAK4098781.1"/>
    <property type="molecule type" value="Genomic_DNA"/>
</dbReference>
<sequence length="212" mass="24767">FPDLQIRLAEPADFPRMARMANEVFQQERDIEHFFEHRRVKMGDEREVEAANRMLAVDVDWRLTQMRLNHEKHGRLFVLATYFKNTPRYLLRGTRRREEILGWAEWQEPLAPTDNSPFSGPNHIEGKDGRNRGKIETSSLGQLESIIEDLTFRQRALQLLVLPNGLTVYLQDALESFRRASADNPAEWLRWCDEIIPTCLGVHGDVHRKHLG</sequence>
<feature type="region of interest" description="Disordered" evidence="1">
    <location>
        <begin position="112"/>
        <end position="134"/>
    </location>
</feature>
<evidence type="ECO:0000256" key="1">
    <source>
        <dbReference type="SAM" id="MobiDB-lite"/>
    </source>
</evidence>
<name>A0AAN6PX88_9PEZI</name>
<feature type="compositionally biased region" description="Basic and acidic residues" evidence="1">
    <location>
        <begin position="124"/>
        <end position="134"/>
    </location>
</feature>
<dbReference type="Proteomes" id="UP001305647">
    <property type="component" value="Unassembled WGS sequence"/>
</dbReference>
<evidence type="ECO:0000313" key="3">
    <source>
        <dbReference type="Proteomes" id="UP001305647"/>
    </source>
</evidence>
<reference evidence="2" key="1">
    <citation type="journal article" date="2023" name="Mol. Phylogenet. Evol.">
        <title>Genome-scale phylogeny and comparative genomics of the fungal order Sordariales.</title>
        <authorList>
            <person name="Hensen N."/>
            <person name="Bonometti L."/>
            <person name="Westerberg I."/>
            <person name="Brannstrom I.O."/>
            <person name="Guillou S."/>
            <person name="Cros-Aarteil S."/>
            <person name="Calhoun S."/>
            <person name="Haridas S."/>
            <person name="Kuo A."/>
            <person name="Mondo S."/>
            <person name="Pangilinan J."/>
            <person name="Riley R."/>
            <person name="LaButti K."/>
            <person name="Andreopoulos B."/>
            <person name="Lipzen A."/>
            <person name="Chen C."/>
            <person name="Yan M."/>
            <person name="Daum C."/>
            <person name="Ng V."/>
            <person name="Clum A."/>
            <person name="Steindorff A."/>
            <person name="Ohm R.A."/>
            <person name="Martin F."/>
            <person name="Silar P."/>
            <person name="Natvig D.O."/>
            <person name="Lalanne C."/>
            <person name="Gautier V."/>
            <person name="Ament-Velasquez S.L."/>
            <person name="Kruys A."/>
            <person name="Hutchinson M.I."/>
            <person name="Powell A.J."/>
            <person name="Barry K."/>
            <person name="Miller A.N."/>
            <person name="Grigoriev I.V."/>
            <person name="Debuchy R."/>
            <person name="Gladieux P."/>
            <person name="Hiltunen Thoren M."/>
            <person name="Johannesson H."/>
        </authorList>
    </citation>
    <scope>NUCLEOTIDE SEQUENCE</scope>
    <source>
        <strain evidence="2">CBS 757.83</strain>
    </source>
</reference>
<dbReference type="AlphaFoldDB" id="A0AAN6PX88"/>
<gene>
    <name evidence="2" type="ORF">N658DRAFT_396714</name>
</gene>
<evidence type="ECO:0000313" key="2">
    <source>
        <dbReference type="EMBL" id="KAK4098781.1"/>
    </source>
</evidence>
<keyword evidence="3" id="KW-1185">Reference proteome</keyword>
<accession>A0AAN6PX88</accession>
<organism evidence="2 3">
    <name type="scientific">Parathielavia hyrcaniae</name>
    <dbReference type="NCBI Taxonomy" id="113614"/>
    <lineage>
        <taxon>Eukaryota</taxon>
        <taxon>Fungi</taxon>
        <taxon>Dikarya</taxon>
        <taxon>Ascomycota</taxon>
        <taxon>Pezizomycotina</taxon>
        <taxon>Sordariomycetes</taxon>
        <taxon>Sordariomycetidae</taxon>
        <taxon>Sordariales</taxon>
        <taxon>Chaetomiaceae</taxon>
        <taxon>Parathielavia</taxon>
    </lineage>
</organism>
<reference evidence="2" key="2">
    <citation type="submission" date="2023-05" db="EMBL/GenBank/DDBJ databases">
        <authorList>
            <consortium name="Lawrence Berkeley National Laboratory"/>
            <person name="Steindorff A."/>
            <person name="Hensen N."/>
            <person name="Bonometti L."/>
            <person name="Westerberg I."/>
            <person name="Brannstrom I.O."/>
            <person name="Guillou S."/>
            <person name="Cros-Aarteil S."/>
            <person name="Calhoun S."/>
            <person name="Haridas S."/>
            <person name="Kuo A."/>
            <person name="Mondo S."/>
            <person name="Pangilinan J."/>
            <person name="Riley R."/>
            <person name="Labutti K."/>
            <person name="Andreopoulos B."/>
            <person name="Lipzen A."/>
            <person name="Chen C."/>
            <person name="Yanf M."/>
            <person name="Daum C."/>
            <person name="Ng V."/>
            <person name="Clum A."/>
            <person name="Ohm R."/>
            <person name="Martin F."/>
            <person name="Silar P."/>
            <person name="Natvig D."/>
            <person name="Lalanne C."/>
            <person name="Gautier V."/>
            <person name="Ament-Velasquez S.L."/>
            <person name="Kruys A."/>
            <person name="Hutchinson M.I."/>
            <person name="Powell A.J."/>
            <person name="Barry K."/>
            <person name="Miller A.N."/>
            <person name="Grigoriev I.V."/>
            <person name="Debuchy R."/>
            <person name="Gladieux P."/>
            <person name="Thoren M.H."/>
            <person name="Johannesson H."/>
        </authorList>
    </citation>
    <scope>NUCLEOTIDE SEQUENCE</scope>
    <source>
        <strain evidence="2">CBS 757.83</strain>
    </source>
</reference>
<feature type="non-terminal residue" evidence="2">
    <location>
        <position position="212"/>
    </location>
</feature>
<proteinExistence type="predicted"/>
<feature type="non-terminal residue" evidence="2">
    <location>
        <position position="1"/>
    </location>
</feature>